<evidence type="ECO:0000313" key="2">
    <source>
        <dbReference type="EMBL" id="QFR48900.1"/>
    </source>
</evidence>
<dbReference type="Proteomes" id="UP000326944">
    <property type="component" value="Chromosome"/>
</dbReference>
<organism evidence="2 3">
    <name type="scientific">Sulfurimonas lithotrophica</name>
    <dbReference type="NCBI Taxonomy" id="2590022"/>
    <lineage>
        <taxon>Bacteria</taxon>
        <taxon>Pseudomonadati</taxon>
        <taxon>Campylobacterota</taxon>
        <taxon>Epsilonproteobacteria</taxon>
        <taxon>Campylobacterales</taxon>
        <taxon>Sulfurimonadaceae</taxon>
        <taxon>Sulfurimonas</taxon>
    </lineage>
</organism>
<feature type="transmembrane region" description="Helical" evidence="1">
    <location>
        <begin position="80"/>
        <end position="99"/>
    </location>
</feature>
<name>A0A5P8NZW8_9BACT</name>
<dbReference type="GO" id="GO:0016740">
    <property type="term" value="F:transferase activity"/>
    <property type="evidence" value="ECO:0007669"/>
    <property type="project" value="UniProtKB-KW"/>
</dbReference>
<sequence>MRNLFLDKGNEVNVLSSVPSYKKVDYKKTDKLITKINDSSVIYRIPVLRINNESINKLFNFIWFPVAVFFFLLFSKKYDIVTVSSNPPVILAFFVACATKIRKNKLVYHCMDIHPEIGKISGEFKNKYIFNIFRWMDNFTCKTASNIVVLSTDMKESLSSRDLNIDSKIDIINNYDLSDGEKSKDRYFPEDDKKRIVFTGNIGRFQKLEKFIEAIKKHDCLDNVELLFVGEGKYLNKLKELSFGLECVKFIPHQQINIARKIIEESSMGIVSLENEVIKYAFPSKTMTYLSEGTPVLVCMEEESELSKFILNNKLGSVLNINNIEEIYQLFISIRDENISYDRKHIKNIFENNFSKRIYEDKFLKLFSNLLENK</sequence>
<reference evidence="2 3" key="1">
    <citation type="submission" date="2019-09" db="EMBL/GenBank/DDBJ databases">
        <title>Sulfurimonas gotlandica sp. nov., a chemoautotrophic and psychrotolerant epsilonproteobacterium isolated from a pelagic redoxcline, and an emended description of the genus Sulfurimonas.</title>
        <authorList>
            <person name="Wang S."/>
            <person name="Jiang L."/>
            <person name="Shao S."/>
        </authorList>
    </citation>
    <scope>NUCLEOTIDE SEQUENCE [LARGE SCALE GENOMIC DNA]</scope>
    <source>
        <strain evidence="2 3">GYSZ_1</strain>
    </source>
</reference>
<dbReference type="AlphaFoldDB" id="A0A5P8NZW8"/>
<protein>
    <submittedName>
        <fullName evidence="2">Glycosyltransferase family 4 protein</fullName>
    </submittedName>
</protein>
<keyword evidence="1" id="KW-1133">Transmembrane helix</keyword>
<dbReference type="RefSeq" id="WP_152306843.1">
    <property type="nucleotide sequence ID" value="NZ_CP043617.1"/>
</dbReference>
<keyword evidence="3" id="KW-1185">Reference proteome</keyword>
<dbReference type="KEGG" id="sulg:FJR48_03855"/>
<proteinExistence type="predicted"/>
<keyword evidence="1" id="KW-0812">Transmembrane</keyword>
<dbReference type="OrthoDB" id="9802525at2"/>
<accession>A0A5P8NZW8</accession>
<evidence type="ECO:0000256" key="1">
    <source>
        <dbReference type="SAM" id="Phobius"/>
    </source>
</evidence>
<gene>
    <name evidence="2" type="ORF">FJR48_03855</name>
</gene>
<evidence type="ECO:0000313" key="3">
    <source>
        <dbReference type="Proteomes" id="UP000326944"/>
    </source>
</evidence>
<feature type="transmembrane region" description="Helical" evidence="1">
    <location>
        <begin position="58"/>
        <end position="74"/>
    </location>
</feature>
<keyword evidence="1" id="KW-0472">Membrane</keyword>
<dbReference type="CDD" id="cd03794">
    <property type="entry name" value="GT4_WbuB-like"/>
    <property type="match status" value="1"/>
</dbReference>
<dbReference type="Gene3D" id="3.40.50.2000">
    <property type="entry name" value="Glycogen Phosphorylase B"/>
    <property type="match status" value="2"/>
</dbReference>
<dbReference type="EMBL" id="CP043617">
    <property type="protein sequence ID" value="QFR48900.1"/>
    <property type="molecule type" value="Genomic_DNA"/>
</dbReference>
<keyword evidence="2" id="KW-0808">Transferase</keyword>
<dbReference type="SUPFAM" id="SSF53756">
    <property type="entry name" value="UDP-Glycosyltransferase/glycogen phosphorylase"/>
    <property type="match status" value="1"/>
</dbReference>